<name>A0A430ARX4_9ENTE</name>
<organism evidence="2 3">
    <name type="scientific">Vagococcus carniphilus</name>
    <dbReference type="NCBI Taxonomy" id="218144"/>
    <lineage>
        <taxon>Bacteria</taxon>
        <taxon>Bacillati</taxon>
        <taxon>Bacillota</taxon>
        <taxon>Bacilli</taxon>
        <taxon>Lactobacillales</taxon>
        <taxon>Enterococcaceae</taxon>
        <taxon>Vagococcus</taxon>
    </lineage>
</organism>
<dbReference type="Pfam" id="PF13306">
    <property type="entry name" value="LRR_5"/>
    <property type="match status" value="1"/>
</dbReference>
<evidence type="ECO:0000313" key="3">
    <source>
        <dbReference type="Proteomes" id="UP000288028"/>
    </source>
</evidence>
<accession>A0A430ARX4</accession>
<dbReference type="AlphaFoldDB" id="A0A430ARX4"/>
<feature type="transmembrane region" description="Helical" evidence="1">
    <location>
        <begin position="6"/>
        <end position="29"/>
    </location>
</feature>
<dbReference type="EMBL" id="NGKB01000016">
    <property type="protein sequence ID" value="RSU10805.1"/>
    <property type="molecule type" value="Genomic_DNA"/>
</dbReference>
<dbReference type="InterPro" id="IPR026906">
    <property type="entry name" value="LRR_5"/>
</dbReference>
<keyword evidence="1" id="KW-0812">Transmembrane</keyword>
<dbReference type="InterPro" id="IPR032675">
    <property type="entry name" value="LRR_dom_sf"/>
</dbReference>
<evidence type="ECO:0000313" key="2">
    <source>
        <dbReference type="EMBL" id="RSU10805.1"/>
    </source>
</evidence>
<comment type="caution">
    <text evidence="2">The sequence shown here is derived from an EMBL/GenBank/DDBJ whole genome shotgun (WGS) entry which is preliminary data.</text>
</comment>
<keyword evidence="1" id="KW-0472">Membrane</keyword>
<dbReference type="RefSeq" id="WP_126795955.1">
    <property type="nucleotide sequence ID" value="NZ_CP060720.1"/>
</dbReference>
<sequence length="251" mass="28202">MTEGSNQGLLVIVAIIIFGIFVAISYLLFQDKLHVGLSEIFEDGLEQASDTLNNTSNIKSEREDETYIYAKIREASPEKNETEIWVQAEKLKNGTLEIIKSSIKDADYSSGFKEMTGDLILPDKIDGKKITIIGYGAFRFSKFNGNLKLPVNLITVEEIAFYDSLFIGTLSLPNSLKGIDRHSFTKALFTGTFDLKNLNYIQAYAFLDTNFDRVVNDNIGISNDSNEERPTKGIHKKSIRMVNGSYYHGKK</sequence>
<dbReference type="Gene3D" id="3.80.10.10">
    <property type="entry name" value="Ribonuclease Inhibitor"/>
    <property type="match status" value="1"/>
</dbReference>
<dbReference type="OrthoDB" id="2195322at2"/>
<protein>
    <recommendedName>
        <fullName evidence="4">Leucine-rich repeat domain-containing protein</fullName>
    </recommendedName>
</protein>
<dbReference type="GeneID" id="95579398"/>
<keyword evidence="3" id="KW-1185">Reference proteome</keyword>
<gene>
    <name evidence="2" type="ORF">CBF28_12965</name>
</gene>
<keyword evidence="1" id="KW-1133">Transmembrane helix</keyword>
<dbReference type="Proteomes" id="UP000288028">
    <property type="component" value="Unassembled WGS sequence"/>
</dbReference>
<evidence type="ECO:0008006" key="4">
    <source>
        <dbReference type="Google" id="ProtNLM"/>
    </source>
</evidence>
<proteinExistence type="predicted"/>
<reference evidence="2 3" key="1">
    <citation type="submission" date="2017-05" db="EMBL/GenBank/DDBJ databases">
        <title>Vagococcus spp. assemblies.</title>
        <authorList>
            <person name="Gulvik C.A."/>
        </authorList>
    </citation>
    <scope>NUCLEOTIDE SEQUENCE [LARGE SCALE GENOMIC DNA]</scope>
    <source>
        <strain evidence="2 3">SS1714</strain>
    </source>
</reference>
<evidence type="ECO:0000256" key="1">
    <source>
        <dbReference type="SAM" id="Phobius"/>
    </source>
</evidence>